<evidence type="ECO:0000313" key="10">
    <source>
        <dbReference type="Proteomes" id="UP000187321"/>
    </source>
</evidence>
<organism evidence="8 9">
    <name type="scientific">Natronorubrum daqingense</name>
    <dbReference type="NCBI Taxonomy" id="588898"/>
    <lineage>
        <taxon>Archaea</taxon>
        <taxon>Methanobacteriati</taxon>
        <taxon>Methanobacteriota</taxon>
        <taxon>Stenosarchaea group</taxon>
        <taxon>Halobacteria</taxon>
        <taxon>Halobacteriales</taxon>
        <taxon>Natrialbaceae</taxon>
        <taxon>Natronorubrum</taxon>
    </lineage>
</organism>
<evidence type="ECO:0000256" key="4">
    <source>
        <dbReference type="ARBA" id="ARBA00022679"/>
    </source>
</evidence>
<keyword evidence="9" id="KW-1185">Reference proteome</keyword>
<dbReference type="KEGG" id="hda:BB347_01830"/>
<dbReference type="RefSeq" id="WP_076578959.1">
    <property type="nucleotide sequence ID" value="NZ_CP019327.1"/>
</dbReference>
<proteinExistence type="predicted"/>
<evidence type="ECO:0000256" key="1">
    <source>
        <dbReference type="ARBA" id="ARBA00001541"/>
    </source>
</evidence>
<dbReference type="GeneID" id="30954643"/>
<dbReference type="EMBL" id="FTNP01000001">
    <property type="protein sequence ID" value="SIR22120.1"/>
    <property type="molecule type" value="Genomic_DNA"/>
</dbReference>
<dbReference type="PANTHER" id="PTHR24422">
    <property type="entry name" value="CHEMOTAXIS PROTEIN METHYLTRANSFERASE"/>
    <property type="match status" value="1"/>
</dbReference>
<comment type="catalytic activity">
    <reaction evidence="1">
        <text>L-glutamyl-[protein] + S-adenosyl-L-methionine = [protein]-L-glutamate 5-O-methyl ester + S-adenosyl-L-homocysteine</text>
        <dbReference type="Rhea" id="RHEA:24452"/>
        <dbReference type="Rhea" id="RHEA-COMP:10208"/>
        <dbReference type="Rhea" id="RHEA-COMP:10311"/>
        <dbReference type="ChEBI" id="CHEBI:29973"/>
        <dbReference type="ChEBI" id="CHEBI:57856"/>
        <dbReference type="ChEBI" id="CHEBI:59789"/>
        <dbReference type="ChEBI" id="CHEBI:82795"/>
        <dbReference type="EC" id="2.1.1.80"/>
    </reaction>
</comment>
<dbReference type="Proteomes" id="UP000185687">
    <property type="component" value="Unassembled WGS sequence"/>
</dbReference>
<sequence>MSDEAFEALLSYVESELSFATSHYNDSYLDRRVSSRMRRTQSENYAEYYETLRADPDEQEALLEALSINVTGFFRNPDVWDGIRDVLRCLSANNETVWVWSAACADGREPYSVAMLAHDDPQIDESSLRIVGTDISEPALKTARNGIYEESRTVDFDDQLSFLDDASPYVDRDNRTYRIDESIKRSVSFERHDLINDEPKTGFDLVICRNLFIYIDNEYKQPMLRTIARSLRQDGFLVIGKAETIPPTLKSAFSVRDARLRIYHREPLETNTLAREQPESNS</sequence>
<evidence type="ECO:0000259" key="6">
    <source>
        <dbReference type="PROSITE" id="PS50123"/>
    </source>
</evidence>
<evidence type="ECO:0000313" key="7">
    <source>
        <dbReference type="EMBL" id="APX95452.1"/>
    </source>
</evidence>
<dbReference type="SUPFAM" id="SSF47757">
    <property type="entry name" value="Chemotaxis receptor methyltransferase CheR, N-terminal domain"/>
    <property type="match status" value="1"/>
</dbReference>
<keyword evidence="4 8" id="KW-0808">Transferase</keyword>
<gene>
    <name evidence="7" type="ORF">BB347_01830</name>
    <name evidence="8" type="ORF">SAMN05421809_0688</name>
</gene>
<dbReference type="SMART" id="SM00138">
    <property type="entry name" value="MeTrc"/>
    <property type="match status" value="1"/>
</dbReference>
<dbReference type="Pfam" id="PF03705">
    <property type="entry name" value="CheR_N"/>
    <property type="match status" value="1"/>
</dbReference>
<reference evidence="7 10" key="1">
    <citation type="submission" date="2017-01" db="EMBL/GenBank/DDBJ databases">
        <title>Complete genome sequence of Haloterrigena daqingensis type strain (JX313T).</title>
        <authorList>
            <person name="Shuang W."/>
        </authorList>
    </citation>
    <scope>NUCLEOTIDE SEQUENCE [LARGE SCALE GENOMIC DNA]</scope>
    <source>
        <strain evidence="7 10">JX313</strain>
    </source>
</reference>
<keyword evidence="5" id="KW-0949">S-adenosyl-L-methionine</keyword>
<dbReference type="GO" id="GO:0008983">
    <property type="term" value="F:protein-glutamate O-methyltransferase activity"/>
    <property type="evidence" value="ECO:0007669"/>
    <property type="project" value="UniProtKB-EC"/>
</dbReference>
<name>A0A1N6Z5K1_9EURY</name>
<accession>A0A1N6Z5K1</accession>
<dbReference type="EC" id="2.1.1.80" evidence="2"/>
<dbReference type="PRINTS" id="PR00996">
    <property type="entry name" value="CHERMTFRASE"/>
</dbReference>
<dbReference type="STRING" id="588898.BB347_01830"/>
<dbReference type="EMBL" id="CP019327">
    <property type="protein sequence ID" value="APX95452.1"/>
    <property type="molecule type" value="Genomic_DNA"/>
</dbReference>
<dbReference type="Pfam" id="PF01739">
    <property type="entry name" value="CheR"/>
    <property type="match status" value="1"/>
</dbReference>
<dbReference type="AlphaFoldDB" id="A0A1N6Z5K1"/>
<dbReference type="InterPro" id="IPR022641">
    <property type="entry name" value="CheR_N"/>
</dbReference>
<dbReference type="SUPFAM" id="SSF53335">
    <property type="entry name" value="S-adenosyl-L-methionine-dependent methyltransferases"/>
    <property type="match status" value="1"/>
</dbReference>
<dbReference type="InterPro" id="IPR000780">
    <property type="entry name" value="CheR_MeTrfase"/>
</dbReference>
<evidence type="ECO:0000256" key="2">
    <source>
        <dbReference type="ARBA" id="ARBA00012534"/>
    </source>
</evidence>
<evidence type="ECO:0000256" key="3">
    <source>
        <dbReference type="ARBA" id="ARBA00022603"/>
    </source>
</evidence>
<dbReference type="InterPro" id="IPR036804">
    <property type="entry name" value="CheR_N_sf"/>
</dbReference>
<dbReference type="Gene3D" id="1.10.155.10">
    <property type="entry name" value="Chemotaxis receptor methyltransferase CheR, N-terminal domain"/>
    <property type="match status" value="1"/>
</dbReference>
<feature type="domain" description="CheR-type methyltransferase" evidence="6">
    <location>
        <begin position="1"/>
        <end position="266"/>
    </location>
</feature>
<dbReference type="GO" id="GO:0032259">
    <property type="term" value="P:methylation"/>
    <property type="evidence" value="ECO:0007669"/>
    <property type="project" value="UniProtKB-KW"/>
</dbReference>
<dbReference type="InterPro" id="IPR029063">
    <property type="entry name" value="SAM-dependent_MTases_sf"/>
</dbReference>
<keyword evidence="3 8" id="KW-0489">Methyltransferase</keyword>
<reference evidence="8 9" key="2">
    <citation type="submission" date="2017-01" db="EMBL/GenBank/DDBJ databases">
        <authorList>
            <person name="Mah S.A."/>
            <person name="Swanson W.J."/>
            <person name="Moy G.W."/>
            <person name="Vacquier V.D."/>
        </authorList>
    </citation>
    <scope>NUCLEOTIDE SEQUENCE [LARGE SCALE GENOMIC DNA]</scope>
    <source>
        <strain evidence="8 9">CGMCC 1.8909</strain>
    </source>
</reference>
<dbReference type="PROSITE" id="PS50123">
    <property type="entry name" value="CHER"/>
    <property type="match status" value="1"/>
</dbReference>
<evidence type="ECO:0000256" key="5">
    <source>
        <dbReference type="ARBA" id="ARBA00022691"/>
    </source>
</evidence>
<dbReference type="InterPro" id="IPR022642">
    <property type="entry name" value="CheR_C"/>
</dbReference>
<dbReference type="Gene3D" id="3.40.50.150">
    <property type="entry name" value="Vaccinia Virus protein VP39"/>
    <property type="match status" value="1"/>
</dbReference>
<protein>
    <recommendedName>
        <fullName evidence="2">protein-glutamate O-methyltransferase</fullName>
        <ecNumber evidence="2">2.1.1.80</ecNumber>
    </recommendedName>
</protein>
<evidence type="ECO:0000313" key="9">
    <source>
        <dbReference type="Proteomes" id="UP000185687"/>
    </source>
</evidence>
<dbReference type="Proteomes" id="UP000187321">
    <property type="component" value="Chromosome"/>
</dbReference>
<dbReference type="PANTHER" id="PTHR24422:SF10">
    <property type="entry name" value="CHEMOTAXIS PROTEIN METHYLTRANSFERASE 2"/>
    <property type="match status" value="1"/>
</dbReference>
<evidence type="ECO:0000313" key="8">
    <source>
        <dbReference type="EMBL" id="SIR22120.1"/>
    </source>
</evidence>
<dbReference type="OrthoDB" id="10657at2157"/>
<dbReference type="InterPro" id="IPR050903">
    <property type="entry name" value="Bact_Chemotaxis_MeTrfase"/>
</dbReference>